<dbReference type="EMBL" id="JAIWQS010000009">
    <property type="protein sequence ID" value="KAJ8754920.1"/>
    <property type="molecule type" value="Genomic_DNA"/>
</dbReference>
<dbReference type="Proteomes" id="UP001159364">
    <property type="component" value="Linkage Group LG09"/>
</dbReference>
<name>A0AAV8SSM4_9ROSI</name>
<dbReference type="PANTHER" id="PTHR11439:SF515">
    <property type="entry name" value="GAG-POL POLYPROTEIN"/>
    <property type="match status" value="1"/>
</dbReference>
<dbReference type="InterPro" id="IPR013103">
    <property type="entry name" value="RVT_2"/>
</dbReference>
<keyword evidence="3" id="KW-1185">Reference proteome</keyword>
<comment type="caution">
    <text evidence="2">The sequence shown here is derived from an EMBL/GenBank/DDBJ whole genome shotgun (WGS) entry which is preliminary data.</text>
</comment>
<organism evidence="2 3">
    <name type="scientific">Erythroxylum novogranatense</name>
    <dbReference type="NCBI Taxonomy" id="1862640"/>
    <lineage>
        <taxon>Eukaryota</taxon>
        <taxon>Viridiplantae</taxon>
        <taxon>Streptophyta</taxon>
        <taxon>Embryophyta</taxon>
        <taxon>Tracheophyta</taxon>
        <taxon>Spermatophyta</taxon>
        <taxon>Magnoliopsida</taxon>
        <taxon>eudicotyledons</taxon>
        <taxon>Gunneridae</taxon>
        <taxon>Pentapetalae</taxon>
        <taxon>rosids</taxon>
        <taxon>fabids</taxon>
        <taxon>Malpighiales</taxon>
        <taxon>Erythroxylaceae</taxon>
        <taxon>Erythroxylum</taxon>
    </lineage>
</organism>
<proteinExistence type="predicted"/>
<evidence type="ECO:0000259" key="1">
    <source>
        <dbReference type="Pfam" id="PF07727"/>
    </source>
</evidence>
<dbReference type="Pfam" id="PF07727">
    <property type="entry name" value="RVT_2"/>
    <property type="match status" value="1"/>
</dbReference>
<dbReference type="AlphaFoldDB" id="A0AAV8SSM4"/>
<protein>
    <recommendedName>
        <fullName evidence="1">Reverse transcriptase Ty1/copia-type domain-containing protein</fullName>
    </recommendedName>
</protein>
<reference evidence="2 3" key="1">
    <citation type="submission" date="2021-09" db="EMBL/GenBank/DDBJ databases">
        <title>Genomic insights and catalytic innovation underlie evolution of tropane alkaloids biosynthesis.</title>
        <authorList>
            <person name="Wang Y.-J."/>
            <person name="Tian T."/>
            <person name="Huang J.-P."/>
            <person name="Huang S.-X."/>
        </authorList>
    </citation>
    <scope>NUCLEOTIDE SEQUENCE [LARGE SCALE GENOMIC DNA]</scope>
    <source>
        <strain evidence="2">KIB-2018</strain>
        <tissue evidence="2">Leaf</tissue>
    </source>
</reference>
<dbReference type="SUPFAM" id="SSF56672">
    <property type="entry name" value="DNA/RNA polymerases"/>
    <property type="match status" value="1"/>
</dbReference>
<feature type="domain" description="Reverse transcriptase Ty1/copia-type" evidence="1">
    <location>
        <begin position="1"/>
        <end position="50"/>
    </location>
</feature>
<dbReference type="PANTHER" id="PTHR11439">
    <property type="entry name" value="GAG-POL-RELATED RETROTRANSPOSON"/>
    <property type="match status" value="1"/>
</dbReference>
<sequence>MSDLGFLSYYLGIEVRQSNESITLCQAGYARKILEKLGMGECNPCSIPMEPRTKMSKHGNGELAVDKTLYRSVIGSLRYLVNTRPDIAYSVGVMSRYMEAPTTSHLTAVKQILRYVKGTLSFGCVYKKKLSNVELVGFSDSDMAGDIDDRKSTTGVLYYLGVNPITWVSQKQKVVALSSSIELEYVNTDKQLADILTKPLARQRFLELREKIGLRKVDSA</sequence>
<evidence type="ECO:0000313" key="2">
    <source>
        <dbReference type="EMBL" id="KAJ8754920.1"/>
    </source>
</evidence>
<gene>
    <name evidence="2" type="ORF">K2173_015432</name>
</gene>
<accession>A0AAV8SSM4</accession>
<dbReference type="CDD" id="cd09272">
    <property type="entry name" value="RNase_HI_RT_Ty1"/>
    <property type="match status" value="1"/>
</dbReference>
<dbReference type="InterPro" id="IPR043502">
    <property type="entry name" value="DNA/RNA_pol_sf"/>
</dbReference>
<evidence type="ECO:0000313" key="3">
    <source>
        <dbReference type="Proteomes" id="UP001159364"/>
    </source>
</evidence>